<dbReference type="EMBL" id="REGN01006463">
    <property type="protein sequence ID" value="RNA09461.1"/>
    <property type="molecule type" value="Genomic_DNA"/>
</dbReference>
<organism evidence="1 2">
    <name type="scientific">Brachionus plicatilis</name>
    <name type="common">Marine rotifer</name>
    <name type="synonym">Brachionus muelleri</name>
    <dbReference type="NCBI Taxonomy" id="10195"/>
    <lineage>
        <taxon>Eukaryota</taxon>
        <taxon>Metazoa</taxon>
        <taxon>Spiralia</taxon>
        <taxon>Gnathifera</taxon>
        <taxon>Rotifera</taxon>
        <taxon>Eurotatoria</taxon>
        <taxon>Monogononta</taxon>
        <taxon>Pseudotrocha</taxon>
        <taxon>Ploima</taxon>
        <taxon>Brachionidae</taxon>
        <taxon>Brachionus</taxon>
    </lineage>
</organism>
<sequence length="174" mass="19819">MYKVRKMYSGKNIQRGKCEQKNCGENLSRPFPKVKMIIPSFSFLATEDAYKRANPNITTAIVNQWIAAHKDFQFTDFDAFSKDIEEASVHCLQLVEDDYLNLEVCVPVSPSLSSIYASTFLPFLHISSKLVTITLGTMSKFGFIPYGTDTIETIINLDFDFILRIISNLFCNNF</sequence>
<comment type="caution">
    <text evidence="1">The sequence shown here is derived from an EMBL/GenBank/DDBJ whole genome shotgun (WGS) entry which is preliminary data.</text>
</comment>
<evidence type="ECO:0000313" key="2">
    <source>
        <dbReference type="Proteomes" id="UP000276133"/>
    </source>
</evidence>
<evidence type="ECO:0000313" key="1">
    <source>
        <dbReference type="EMBL" id="RNA09461.1"/>
    </source>
</evidence>
<keyword evidence="2" id="KW-1185">Reference proteome</keyword>
<accession>A0A3M7QEK8</accession>
<dbReference type="Proteomes" id="UP000276133">
    <property type="component" value="Unassembled WGS sequence"/>
</dbReference>
<gene>
    <name evidence="1" type="ORF">BpHYR1_035493</name>
</gene>
<protein>
    <submittedName>
        <fullName evidence="1">Uncharacterized protein</fullName>
    </submittedName>
</protein>
<reference evidence="1 2" key="1">
    <citation type="journal article" date="2018" name="Sci. Rep.">
        <title>Genomic signatures of local adaptation to the degree of environmental predictability in rotifers.</title>
        <authorList>
            <person name="Franch-Gras L."/>
            <person name="Hahn C."/>
            <person name="Garcia-Roger E.M."/>
            <person name="Carmona M.J."/>
            <person name="Serra M."/>
            <person name="Gomez A."/>
        </authorList>
    </citation>
    <scope>NUCLEOTIDE SEQUENCE [LARGE SCALE GENOMIC DNA]</scope>
    <source>
        <strain evidence="1">HYR1</strain>
    </source>
</reference>
<proteinExistence type="predicted"/>
<dbReference type="AlphaFoldDB" id="A0A3M7QEK8"/>
<name>A0A3M7QEK8_BRAPC</name>